<evidence type="ECO:0000256" key="1">
    <source>
        <dbReference type="SAM" id="SignalP"/>
    </source>
</evidence>
<evidence type="ECO:0000313" key="3">
    <source>
        <dbReference type="Proteomes" id="UP000245647"/>
    </source>
</evidence>
<name>A0A2U2PHR1_9SPHI</name>
<dbReference type="RefSeq" id="WP_109415658.1">
    <property type="nucleotide sequence ID" value="NZ_QEAS01000007.1"/>
</dbReference>
<feature type="signal peptide" evidence="1">
    <location>
        <begin position="1"/>
        <end position="23"/>
    </location>
</feature>
<proteinExistence type="predicted"/>
<gene>
    <name evidence="2" type="ORF">DDR33_10115</name>
</gene>
<comment type="caution">
    <text evidence="2">The sequence shown here is derived from an EMBL/GenBank/DDBJ whole genome shotgun (WGS) entry which is preliminary data.</text>
</comment>
<keyword evidence="1" id="KW-0732">Signal</keyword>
<dbReference type="Proteomes" id="UP000245647">
    <property type="component" value="Unassembled WGS sequence"/>
</dbReference>
<sequence length="211" mass="24219">MKILWVSLCGVLVLNLFSPDVKAQSTEIQQLLLNVEKLSQLKSILSDMKKGYTILTTGYNSVRNIAQGNFSLHEVFLDGLMLVSPEVRRYHKVADIITYQGDILSEYKSAYKRFSGSGSFSVAELDYLSKVYQKLFNESLQNLDRLLMVITAGKMRMSDDERLQAIDRIYDDTLDKLTFLRSFNRETGMLSIQRTREKADLQGVDNYFNKN</sequence>
<dbReference type="AlphaFoldDB" id="A0A2U2PHR1"/>
<evidence type="ECO:0008006" key="4">
    <source>
        <dbReference type="Google" id="ProtNLM"/>
    </source>
</evidence>
<keyword evidence="3" id="KW-1185">Reference proteome</keyword>
<dbReference type="EMBL" id="QEAS01000007">
    <property type="protein sequence ID" value="PWG80802.1"/>
    <property type="molecule type" value="Genomic_DNA"/>
</dbReference>
<reference evidence="2 3" key="1">
    <citation type="submission" date="2018-04" db="EMBL/GenBank/DDBJ databases">
        <title>Pedobacter chongqingensis sp. nov., isolated from a rottenly hemp rope.</title>
        <authorList>
            <person name="Cai Y."/>
        </authorList>
    </citation>
    <scope>NUCLEOTIDE SEQUENCE [LARGE SCALE GENOMIC DNA]</scope>
    <source>
        <strain evidence="2 3">FJ4-8</strain>
    </source>
</reference>
<dbReference type="OrthoDB" id="826958at2"/>
<protein>
    <recommendedName>
        <fullName evidence="4">TerB family tellurite resistance protein</fullName>
    </recommendedName>
</protein>
<evidence type="ECO:0000313" key="2">
    <source>
        <dbReference type="EMBL" id="PWG80802.1"/>
    </source>
</evidence>
<feature type="chain" id="PRO_5015614136" description="TerB family tellurite resistance protein" evidence="1">
    <location>
        <begin position="24"/>
        <end position="211"/>
    </location>
</feature>
<accession>A0A2U2PHR1</accession>
<organism evidence="2 3">
    <name type="scientific">Pararcticibacter amylolyticus</name>
    <dbReference type="NCBI Taxonomy" id="2173175"/>
    <lineage>
        <taxon>Bacteria</taxon>
        <taxon>Pseudomonadati</taxon>
        <taxon>Bacteroidota</taxon>
        <taxon>Sphingobacteriia</taxon>
        <taxon>Sphingobacteriales</taxon>
        <taxon>Sphingobacteriaceae</taxon>
        <taxon>Pararcticibacter</taxon>
    </lineage>
</organism>